<dbReference type="AlphaFoldDB" id="A0A4C1UH62"/>
<reference evidence="1 2" key="1">
    <citation type="journal article" date="2019" name="Commun. Biol.">
        <title>The bagworm genome reveals a unique fibroin gene that provides high tensile strength.</title>
        <authorList>
            <person name="Kono N."/>
            <person name="Nakamura H."/>
            <person name="Ohtoshi R."/>
            <person name="Tomita M."/>
            <person name="Numata K."/>
            <person name="Arakawa K."/>
        </authorList>
    </citation>
    <scope>NUCLEOTIDE SEQUENCE [LARGE SCALE GENOMIC DNA]</scope>
</reference>
<dbReference type="Proteomes" id="UP000299102">
    <property type="component" value="Unassembled WGS sequence"/>
</dbReference>
<dbReference type="EMBL" id="BGZK01000171">
    <property type="protein sequence ID" value="GBP25745.1"/>
    <property type="molecule type" value="Genomic_DNA"/>
</dbReference>
<proteinExistence type="predicted"/>
<sequence length="120" mass="13313">MRGGRALGVVSHTVDVTQTATAAHGQPRWSHRGVVGLSRENRTSNVRDFVDRVKGREPPEISLTGSLIAIPTSRQTDTRPDINECDSLDETQQWSILLHVHIPRLYYFADPASSIVLQPT</sequence>
<accession>A0A4C1UH62</accession>
<evidence type="ECO:0000313" key="1">
    <source>
        <dbReference type="EMBL" id="GBP25745.1"/>
    </source>
</evidence>
<protein>
    <submittedName>
        <fullName evidence="1">Uncharacterized protein</fullName>
    </submittedName>
</protein>
<evidence type="ECO:0000313" key="2">
    <source>
        <dbReference type="Proteomes" id="UP000299102"/>
    </source>
</evidence>
<gene>
    <name evidence="1" type="ORF">EVAR_12225_1</name>
</gene>
<comment type="caution">
    <text evidence="1">The sequence shown here is derived from an EMBL/GenBank/DDBJ whole genome shotgun (WGS) entry which is preliminary data.</text>
</comment>
<name>A0A4C1UH62_EUMVA</name>
<keyword evidence="2" id="KW-1185">Reference proteome</keyword>
<organism evidence="1 2">
    <name type="scientific">Eumeta variegata</name>
    <name type="common">Bagworm moth</name>
    <name type="synonym">Eumeta japonica</name>
    <dbReference type="NCBI Taxonomy" id="151549"/>
    <lineage>
        <taxon>Eukaryota</taxon>
        <taxon>Metazoa</taxon>
        <taxon>Ecdysozoa</taxon>
        <taxon>Arthropoda</taxon>
        <taxon>Hexapoda</taxon>
        <taxon>Insecta</taxon>
        <taxon>Pterygota</taxon>
        <taxon>Neoptera</taxon>
        <taxon>Endopterygota</taxon>
        <taxon>Lepidoptera</taxon>
        <taxon>Glossata</taxon>
        <taxon>Ditrysia</taxon>
        <taxon>Tineoidea</taxon>
        <taxon>Psychidae</taxon>
        <taxon>Oiketicinae</taxon>
        <taxon>Eumeta</taxon>
    </lineage>
</organism>